<name>A0A5C6X4X8_9DELT</name>
<dbReference type="EMBL" id="VOSM01000019">
    <property type="protein sequence ID" value="TXD33740.1"/>
    <property type="molecule type" value="Genomic_DNA"/>
</dbReference>
<keyword evidence="2" id="KW-1185">Reference proteome</keyword>
<dbReference type="OrthoDB" id="583504at2"/>
<accession>A0A5C6X4X8</accession>
<comment type="caution">
    <text evidence="1">The sequence shown here is derived from an EMBL/GenBank/DDBJ whole genome shotgun (WGS) entry which is preliminary data.</text>
</comment>
<dbReference type="Proteomes" id="UP000321412">
    <property type="component" value="Unassembled WGS sequence"/>
</dbReference>
<sequence length="218" mass="24826">MGLAIGVGALVLFEQDNPAAAQAMREDLAYINTVLEAEGLPTHQEPEAFEGIEGGRPRPRSSLNSFPYSWLHYLRRFGAHIMRDPRWVPYPVEPGEDPADDRVLRQLYRQLRSHLLCHSDSEGYYLPIDFHEIYFDPKHKIRGGALGSSYRLREELLLLTDALEIEVDADGNLDEDYVTELAAQRPTGAPYAIERLVWLALYEAARLSIEHKTAITFY</sequence>
<proteinExistence type="predicted"/>
<dbReference type="RefSeq" id="WP_146983403.1">
    <property type="nucleotide sequence ID" value="NZ_VOSM01000019.1"/>
</dbReference>
<gene>
    <name evidence="1" type="ORF">FRC98_20255</name>
</gene>
<organism evidence="1 2">
    <name type="scientific">Lujinxingia vulgaris</name>
    <dbReference type="NCBI Taxonomy" id="2600176"/>
    <lineage>
        <taxon>Bacteria</taxon>
        <taxon>Deltaproteobacteria</taxon>
        <taxon>Bradymonadales</taxon>
        <taxon>Lujinxingiaceae</taxon>
        <taxon>Lujinxingia</taxon>
    </lineage>
</organism>
<evidence type="ECO:0000313" key="2">
    <source>
        <dbReference type="Proteomes" id="UP000321412"/>
    </source>
</evidence>
<protein>
    <submittedName>
        <fullName evidence="1">Uncharacterized protein</fullName>
    </submittedName>
</protein>
<evidence type="ECO:0000313" key="1">
    <source>
        <dbReference type="EMBL" id="TXD33740.1"/>
    </source>
</evidence>
<reference evidence="1 2" key="1">
    <citation type="submission" date="2019-08" db="EMBL/GenBank/DDBJ databases">
        <title>Bradymonadales sp. TMQ4.</title>
        <authorList>
            <person name="Liang Q."/>
        </authorList>
    </citation>
    <scope>NUCLEOTIDE SEQUENCE [LARGE SCALE GENOMIC DNA]</scope>
    <source>
        <strain evidence="1 2">TMQ4</strain>
    </source>
</reference>
<dbReference type="AlphaFoldDB" id="A0A5C6X4X8"/>